<evidence type="ECO:0000313" key="2">
    <source>
        <dbReference type="EMBL" id="RIJ26400.1"/>
    </source>
</evidence>
<dbReference type="PRINTS" id="PR00111">
    <property type="entry name" value="ABHYDROLASE"/>
</dbReference>
<evidence type="ECO:0000313" key="3">
    <source>
        <dbReference type="Proteomes" id="UP000266385"/>
    </source>
</evidence>
<gene>
    <name evidence="2" type="ORF">D1223_15545</name>
</gene>
<dbReference type="AlphaFoldDB" id="A0A399R534"/>
<keyword evidence="3" id="KW-1185">Reference proteome</keyword>
<comment type="caution">
    <text evidence="2">The sequence shown here is derived from an EMBL/GenBank/DDBJ whole genome shotgun (WGS) entry which is preliminary data.</text>
</comment>
<dbReference type="InterPro" id="IPR000073">
    <property type="entry name" value="AB_hydrolase_1"/>
</dbReference>
<dbReference type="GO" id="GO:0016020">
    <property type="term" value="C:membrane"/>
    <property type="evidence" value="ECO:0007669"/>
    <property type="project" value="TreeGrafter"/>
</dbReference>
<dbReference type="GO" id="GO:0046464">
    <property type="term" value="P:acylglycerol catabolic process"/>
    <property type="evidence" value="ECO:0007669"/>
    <property type="project" value="TreeGrafter"/>
</dbReference>
<protein>
    <submittedName>
        <fullName evidence="2">Alpha/beta fold hydrolase</fullName>
    </submittedName>
</protein>
<feature type="domain" description="AB hydrolase-1" evidence="1">
    <location>
        <begin position="44"/>
        <end position="260"/>
    </location>
</feature>
<dbReference type="EMBL" id="QWFX01000016">
    <property type="protein sequence ID" value="RIJ26400.1"/>
    <property type="molecule type" value="Genomic_DNA"/>
</dbReference>
<dbReference type="SUPFAM" id="SSF53474">
    <property type="entry name" value="alpha/beta-Hydrolases"/>
    <property type="match status" value="1"/>
</dbReference>
<reference evidence="2 3" key="1">
    <citation type="submission" date="2018-08" db="EMBL/GenBank/DDBJ databases">
        <title>Henriciella mobilis sp. nov., isolated from seawater.</title>
        <authorList>
            <person name="Cheng H."/>
            <person name="Wu Y.-H."/>
            <person name="Xu X.-W."/>
            <person name="Guo L.-L."/>
        </authorList>
    </citation>
    <scope>NUCLEOTIDE SEQUENCE [LARGE SCALE GENOMIC DNA]</scope>
    <source>
        <strain evidence="2 3">JN25</strain>
    </source>
</reference>
<organism evidence="2 3">
    <name type="scientific">Henriciella mobilis</name>
    <dbReference type="NCBI Taxonomy" id="2305467"/>
    <lineage>
        <taxon>Bacteria</taxon>
        <taxon>Pseudomonadati</taxon>
        <taxon>Pseudomonadota</taxon>
        <taxon>Alphaproteobacteria</taxon>
        <taxon>Hyphomonadales</taxon>
        <taxon>Hyphomonadaceae</taxon>
        <taxon>Henriciella</taxon>
    </lineage>
</organism>
<dbReference type="InterPro" id="IPR050266">
    <property type="entry name" value="AB_hydrolase_sf"/>
</dbReference>
<proteinExistence type="predicted"/>
<dbReference type="PANTHER" id="PTHR43798:SF5">
    <property type="entry name" value="MONOACYLGLYCEROL LIPASE ABHD6"/>
    <property type="match status" value="1"/>
</dbReference>
<sequence length="276" mass="30045">MPVLNKTRSDNLDEGGLPPDYWCETGGLLLRAKVWNEDRQGLPIVFLNGIGTSLEIAAPLAEQFSGRRFIAIEMPGSGLTANTSIPLPPALLARFAVEAASQLGAYQFDLIGLSIGGALAQQIAWQYRDRVARLVLAGTCSGYTMLPHDWMADRLMWTMNPLAVVMNDLISDLIGPHLNTLIQPTPASVASQFASFAGWTSLAFLPMVKSPTLVLAGSRDRIIPPSNAAQLSAFLPNADHRILPDAAHLFPFSEPERTARHIMRFYEKTPHAAMAD</sequence>
<dbReference type="Gene3D" id="3.40.50.1820">
    <property type="entry name" value="alpha/beta hydrolase"/>
    <property type="match status" value="1"/>
</dbReference>
<evidence type="ECO:0000259" key="1">
    <source>
        <dbReference type="Pfam" id="PF12697"/>
    </source>
</evidence>
<dbReference type="PANTHER" id="PTHR43798">
    <property type="entry name" value="MONOACYLGLYCEROL LIPASE"/>
    <property type="match status" value="1"/>
</dbReference>
<dbReference type="GO" id="GO:0047372">
    <property type="term" value="F:monoacylglycerol lipase activity"/>
    <property type="evidence" value="ECO:0007669"/>
    <property type="project" value="TreeGrafter"/>
</dbReference>
<accession>A0A399R534</accession>
<dbReference type="InterPro" id="IPR029058">
    <property type="entry name" value="AB_hydrolase_fold"/>
</dbReference>
<keyword evidence="2" id="KW-0378">Hydrolase</keyword>
<name>A0A399R534_9PROT</name>
<dbReference type="Pfam" id="PF12697">
    <property type="entry name" value="Abhydrolase_6"/>
    <property type="match status" value="1"/>
</dbReference>
<dbReference type="Proteomes" id="UP000266385">
    <property type="component" value="Unassembled WGS sequence"/>
</dbReference>